<organism evidence="10 11">
    <name type="scientific">Candidatus Sulfotelmatobacter kueseliae</name>
    <dbReference type="NCBI Taxonomy" id="2042962"/>
    <lineage>
        <taxon>Bacteria</taxon>
        <taxon>Pseudomonadati</taxon>
        <taxon>Acidobacteriota</taxon>
        <taxon>Terriglobia</taxon>
        <taxon>Terriglobales</taxon>
        <taxon>Candidatus Korobacteraceae</taxon>
        <taxon>Candidatus Sulfotelmatobacter</taxon>
    </lineage>
</organism>
<evidence type="ECO:0000259" key="8">
    <source>
        <dbReference type="Pfam" id="PF01431"/>
    </source>
</evidence>
<protein>
    <submittedName>
        <fullName evidence="10">Endothelin-converting enzyme</fullName>
        <ecNumber evidence="10">3.4.24.71</ecNumber>
    </submittedName>
</protein>
<evidence type="ECO:0000256" key="1">
    <source>
        <dbReference type="ARBA" id="ARBA00001947"/>
    </source>
</evidence>
<dbReference type="PRINTS" id="PR00786">
    <property type="entry name" value="NEPRILYSIN"/>
</dbReference>
<dbReference type="Gene3D" id="1.10.1380.10">
    <property type="entry name" value="Neutral endopeptidase , domain2"/>
    <property type="match status" value="1"/>
</dbReference>
<dbReference type="GO" id="GO:0005886">
    <property type="term" value="C:plasma membrane"/>
    <property type="evidence" value="ECO:0007669"/>
    <property type="project" value="TreeGrafter"/>
</dbReference>
<keyword evidence="6" id="KW-0482">Metalloprotease</keyword>
<name>A0A2U3KP13_9BACT</name>
<dbReference type="GO" id="GO:0016485">
    <property type="term" value="P:protein processing"/>
    <property type="evidence" value="ECO:0007669"/>
    <property type="project" value="TreeGrafter"/>
</dbReference>
<dbReference type="AlphaFoldDB" id="A0A2U3KP13"/>
<keyword evidence="3" id="KW-0479">Metal-binding</keyword>
<feature type="chain" id="PRO_5015533290" evidence="7">
    <location>
        <begin position="31"/>
        <end position="694"/>
    </location>
</feature>
<keyword evidence="7" id="KW-0732">Signal</keyword>
<feature type="domain" description="Peptidase M13 N-terminal" evidence="9">
    <location>
        <begin position="52"/>
        <end position="439"/>
    </location>
</feature>
<dbReference type="PANTHER" id="PTHR11733">
    <property type="entry name" value="ZINC METALLOPROTEASE FAMILY M13 NEPRILYSIN-RELATED"/>
    <property type="match status" value="1"/>
</dbReference>
<dbReference type="InterPro" id="IPR000718">
    <property type="entry name" value="Peptidase_M13"/>
</dbReference>
<dbReference type="PANTHER" id="PTHR11733:SF211">
    <property type="entry name" value="OLIGOPEPTIDASE LIPOPROTEIN M13 FAMILY"/>
    <property type="match status" value="1"/>
</dbReference>
<dbReference type="Pfam" id="PF05649">
    <property type="entry name" value="Peptidase_M13_N"/>
    <property type="match status" value="1"/>
</dbReference>
<dbReference type="CDD" id="cd08662">
    <property type="entry name" value="M13"/>
    <property type="match status" value="1"/>
</dbReference>
<dbReference type="EC" id="3.4.24.71" evidence="10"/>
<dbReference type="InterPro" id="IPR024079">
    <property type="entry name" value="MetalloPept_cat_dom_sf"/>
</dbReference>
<dbReference type="PROSITE" id="PS51885">
    <property type="entry name" value="NEPRILYSIN"/>
    <property type="match status" value="1"/>
</dbReference>
<evidence type="ECO:0000256" key="6">
    <source>
        <dbReference type="ARBA" id="ARBA00023049"/>
    </source>
</evidence>
<dbReference type="EMBL" id="OMOD01000129">
    <property type="protein sequence ID" value="SPF41411.1"/>
    <property type="molecule type" value="Genomic_DNA"/>
</dbReference>
<proteinExistence type="predicted"/>
<keyword evidence="4 10" id="KW-0378">Hydrolase</keyword>
<evidence type="ECO:0000313" key="10">
    <source>
        <dbReference type="EMBL" id="SPF41411.1"/>
    </source>
</evidence>
<dbReference type="InterPro" id="IPR042089">
    <property type="entry name" value="Peptidase_M13_dom_2"/>
</dbReference>
<evidence type="ECO:0000256" key="4">
    <source>
        <dbReference type="ARBA" id="ARBA00022801"/>
    </source>
</evidence>
<gene>
    <name evidence="10" type="ORF">SBA1_360008</name>
</gene>
<dbReference type="Gene3D" id="3.40.390.10">
    <property type="entry name" value="Collagenase (Catalytic Domain)"/>
    <property type="match status" value="1"/>
</dbReference>
<dbReference type="SUPFAM" id="SSF55486">
    <property type="entry name" value="Metalloproteases ('zincins'), catalytic domain"/>
    <property type="match status" value="1"/>
</dbReference>
<comment type="cofactor">
    <cofactor evidence="1">
        <name>Zn(2+)</name>
        <dbReference type="ChEBI" id="CHEBI:29105"/>
    </cofactor>
</comment>
<dbReference type="GO" id="GO:0046872">
    <property type="term" value="F:metal ion binding"/>
    <property type="evidence" value="ECO:0007669"/>
    <property type="project" value="UniProtKB-KW"/>
</dbReference>
<keyword evidence="5" id="KW-0862">Zinc</keyword>
<reference evidence="11" key="1">
    <citation type="submission" date="2018-02" db="EMBL/GenBank/DDBJ databases">
        <authorList>
            <person name="Hausmann B."/>
        </authorList>
    </citation>
    <scope>NUCLEOTIDE SEQUENCE [LARGE SCALE GENOMIC DNA]</scope>
    <source>
        <strain evidence="11">Peat soil MAG SbA1</strain>
    </source>
</reference>
<sequence>MRSRTKFLSLLPACAALCFLMAISLPAAYAQDAPKPATHGIAVANMDRSVKPGDDFYQYANGAWIKRTEIPPDRGRYGVFSILAELSEKRTAALIEETAKSSAPAGSNARKIADLYNSFMDEAGIEAKGLAPLRPHLDAIAALRDKRELARALGESLRADVDALNNTNFHTPNLFGLWVAPGFNDPDHYAAYLMQGGLQLPDREYYLAENDQMRDLRTKYQAHISATLKLAGFTDTDARAARILALEHAIAETHLSLADCEDIHKANNYWKQFDFAAKAPGLDWLEYFRGAGLDKQESFIVWQPGAFTGESALVASTPLDTWKDWLAFHLIEAYAGVLPRAFVDERFGFFGKTLSGVPEQRARWKRGVGLVSDQLGDAVGQIYAQRYFPPEAKAQAQAMVANIMAAFRRRIDALSWMDAATKAEAQAKLNTLYVGIGYPETWRDYTGYEVKADDAFGNVWRGLLFDYHYSVARLGSPTDRKEWCMTPQTVNAVNLPLHNGLNFPAAILQPPFFDPQAPAAANHGAIGSVIGHEISHTFDSEGAAFDSKGRVRNWWTPADLAHFEAATAKLAAQYDTYKPFPDLAVNGKQTLGENIADVAGISAAYDGYRASLGGQTAPTQDGFSGDQQFFIAFAQNWGDKTREGALRQQVLTDPHAPGRFRAATVRNIDAWYALFNVQPGDKLYLAPEERVRIW</sequence>
<evidence type="ECO:0000256" key="5">
    <source>
        <dbReference type="ARBA" id="ARBA00022833"/>
    </source>
</evidence>
<accession>A0A2U3KP13</accession>
<dbReference type="Proteomes" id="UP000238701">
    <property type="component" value="Unassembled WGS sequence"/>
</dbReference>
<dbReference type="GO" id="GO:0004222">
    <property type="term" value="F:metalloendopeptidase activity"/>
    <property type="evidence" value="ECO:0007669"/>
    <property type="project" value="UniProtKB-EC"/>
</dbReference>
<dbReference type="InterPro" id="IPR018497">
    <property type="entry name" value="Peptidase_M13_C"/>
</dbReference>
<dbReference type="Pfam" id="PF01431">
    <property type="entry name" value="Peptidase_M13"/>
    <property type="match status" value="1"/>
</dbReference>
<keyword evidence="2" id="KW-0645">Protease</keyword>
<evidence type="ECO:0000256" key="3">
    <source>
        <dbReference type="ARBA" id="ARBA00022723"/>
    </source>
</evidence>
<evidence type="ECO:0000256" key="2">
    <source>
        <dbReference type="ARBA" id="ARBA00022670"/>
    </source>
</evidence>
<evidence type="ECO:0000259" key="9">
    <source>
        <dbReference type="Pfam" id="PF05649"/>
    </source>
</evidence>
<evidence type="ECO:0000313" key="11">
    <source>
        <dbReference type="Proteomes" id="UP000238701"/>
    </source>
</evidence>
<dbReference type="InterPro" id="IPR008753">
    <property type="entry name" value="Peptidase_M13_N"/>
</dbReference>
<feature type="signal peptide" evidence="7">
    <location>
        <begin position="1"/>
        <end position="30"/>
    </location>
</feature>
<feature type="domain" description="Peptidase M13 C-terminal" evidence="8">
    <location>
        <begin position="491"/>
        <end position="691"/>
    </location>
</feature>
<evidence type="ECO:0000256" key="7">
    <source>
        <dbReference type="SAM" id="SignalP"/>
    </source>
</evidence>